<evidence type="ECO:0000313" key="2">
    <source>
        <dbReference type="Proteomes" id="UP000277204"/>
    </source>
</evidence>
<organism evidence="1 2">
    <name type="scientific">Schistosoma margrebowiei</name>
    <dbReference type="NCBI Taxonomy" id="48269"/>
    <lineage>
        <taxon>Eukaryota</taxon>
        <taxon>Metazoa</taxon>
        <taxon>Spiralia</taxon>
        <taxon>Lophotrochozoa</taxon>
        <taxon>Platyhelminthes</taxon>
        <taxon>Trematoda</taxon>
        <taxon>Digenea</taxon>
        <taxon>Strigeidida</taxon>
        <taxon>Schistosomatoidea</taxon>
        <taxon>Schistosomatidae</taxon>
        <taxon>Schistosoma</taxon>
    </lineage>
</organism>
<dbReference type="PANTHER" id="PTHR13228:SF3">
    <property type="entry name" value="CONSERVED OLIGOMERIC GOLGI COMPLEX SUBUNIT 5"/>
    <property type="match status" value="1"/>
</dbReference>
<dbReference type="EMBL" id="UZAI01021994">
    <property type="protein sequence ID" value="VDP57046.1"/>
    <property type="molecule type" value="Genomic_DNA"/>
</dbReference>
<keyword evidence="2" id="KW-1185">Reference proteome</keyword>
<dbReference type="InterPro" id="IPR019465">
    <property type="entry name" value="Cog5"/>
</dbReference>
<proteinExistence type="predicted"/>
<protein>
    <submittedName>
        <fullName evidence="1">Uncharacterized protein</fullName>
    </submittedName>
</protein>
<dbReference type="AlphaFoldDB" id="A0A3P8IPN5"/>
<dbReference type="Proteomes" id="UP000277204">
    <property type="component" value="Unassembled WGS sequence"/>
</dbReference>
<sequence>MIALFATKTETLISTGSTCAVQLTDSQTLGQQNNIHLVNLLCQFGTNLQLTVNKRLNNLNTITTSNINHKNYNKSSTFLNETFPLTTTIETMTPIKNPLQLISESTKNHLNNLCNSILNPFLLAISNKIDEILSSMHNEYDSYQNVSVNELSSKSKYLQDLQNFTARVRQQYLSDLSQPPKFVNTIPNIFTQSGCYVCGEFALQDALKPILTIVRQQYLSDLSQPPKFVNTVPNIFTQSGCYVCGEFALQDALKPILTMCVNSYLWRSTLIRSSKESIRLKLAADYKDFELALMPLCSPNYGYTLSKLIPESYEQLREFPSILSMENEQLVQTYAKENSVGSSSNHLLPSLICQHMFSRAPDEIRYPHIVAGWSTNYYVSWLVKRKNDTERLVFLRNGLSAYVHEVIL</sequence>
<accession>A0A3P8IPN5</accession>
<dbReference type="PANTHER" id="PTHR13228">
    <property type="entry name" value="CONSERVED OLIGOMERIC GOLGI COMPLEX COMPONENT 5"/>
    <property type="match status" value="1"/>
</dbReference>
<dbReference type="GO" id="GO:0006891">
    <property type="term" value="P:intra-Golgi vesicle-mediated transport"/>
    <property type="evidence" value="ECO:0007669"/>
    <property type="project" value="InterPro"/>
</dbReference>
<dbReference type="GO" id="GO:0017119">
    <property type="term" value="C:Golgi transport complex"/>
    <property type="evidence" value="ECO:0007669"/>
    <property type="project" value="InterPro"/>
</dbReference>
<evidence type="ECO:0000313" key="1">
    <source>
        <dbReference type="EMBL" id="VDP57046.1"/>
    </source>
</evidence>
<name>A0A3P8IPN5_9TREM</name>
<reference evidence="1 2" key="1">
    <citation type="submission" date="2018-11" db="EMBL/GenBank/DDBJ databases">
        <authorList>
            <consortium name="Pathogen Informatics"/>
        </authorList>
    </citation>
    <scope>NUCLEOTIDE SEQUENCE [LARGE SCALE GENOMIC DNA]</scope>
    <source>
        <strain evidence="1 2">Zambia</strain>
    </source>
</reference>
<gene>
    <name evidence="1" type="ORF">SMRZ_LOCUS25891</name>
</gene>